<dbReference type="RefSeq" id="WP_210225703.1">
    <property type="nucleotide sequence ID" value="NZ_CP072800.1"/>
</dbReference>
<dbReference type="Gene3D" id="3.30.70.1320">
    <property type="entry name" value="Multidrug efflux transporter AcrB pore domain like"/>
    <property type="match status" value="1"/>
</dbReference>
<evidence type="ECO:0000313" key="1">
    <source>
        <dbReference type="EMBL" id="QTR48824.1"/>
    </source>
</evidence>
<organism evidence="1 2">
    <name type="scientific">Candidatus Thiothrix anitrata</name>
    <dbReference type="NCBI Taxonomy" id="2823902"/>
    <lineage>
        <taxon>Bacteria</taxon>
        <taxon>Pseudomonadati</taxon>
        <taxon>Pseudomonadota</taxon>
        <taxon>Gammaproteobacteria</taxon>
        <taxon>Thiotrichales</taxon>
        <taxon>Thiotrichaceae</taxon>
        <taxon>Thiothrix</taxon>
    </lineage>
</organism>
<name>A0ABX7X4S1_9GAMM</name>
<dbReference type="Gene3D" id="3.30.70.1430">
    <property type="entry name" value="Multidrug efflux transporter AcrB pore domain"/>
    <property type="match status" value="1"/>
</dbReference>
<evidence type="ECO:0000313" key="2">
    <source>
        <dbReference type="Proteomes" id="UP000672027"/>
    </source>
</evidence>
<dbReference type="SUPFAM" id="SSF82693">
    <property type="entry name" value="Multidrug efflux transporter AcrB pore domain, PN1, PN2, PC1 and PC2 subdomains"/>
    <property type="match status" value="2"/>
</dbReference>
<keyword evidence="2" id="KW-1185">Reference proteome</keyword>
<dbReference type="PANTHER" id="PTHR32063:SF33">
    <property type="entry name" value="RND SUPERFAMILY EFFLUX PUMP PERMEASE COMPONENT"/>
    <property type="match status" value="1"/>
</dbReference>
<sequence>MEKRVTDPLEEAIRGVPDMKFVSSNSRENISSLLVRFEDIDERMFDKRIADLRREIQNTKDLLPSEAVESIILEITTANAFPAAMIAVQGVADDENLRVQAKNIKKALEQVKGVDRVDTIALDDPELQVRFDAHALEALGLLPGQLADTVRVWFRDLSAGSVDIDRQSWLVRLSGKDSDPQALGALPITGLQGDVPLARVATVERAREKATQKVSLDGKPAILFAVMKQDKANSLDLLAQLQSYLDTRNAKHNPRA</sequence>
<dbReference type="InterPro" id="IPR027463">
    <property type="entry name" value="AcrB_DN_DC_subdom"/>
</dbReference>
<dbReference type="Pfam" id="PF00873">
    <property type="entry name" value="ACR_tran"/>
    <property type="match status" value="1"/>
</dbReference>
<accession>A0ABX7X4S1</accession>
<dbReference type="Proteomes" id="UP000672027">
    <property type="component" value="Chromosome"/>
</dbReference>
<dbReference type="PANTHER" id="PTHR32063">
    <property type="match status" value="1"/>
</dbReference>
<proteinExistence type="predicted"/>
<dbReference type="SUPFAM" id="SSF82714">
    <property type="entry name" value="Multidrug efflux transporter AcrB TolC docking domain, DN and DC subdomains"/>
    <property type="match status" value="1"/>
</dbReference>
<dbReference type="InterPro" id="IPR001036">
    <property type="entry name" value="Acrflvin-R"/>
</dbReference>
<dbReference type="EMBL" id="CP072800">
    <property type="protein sequence ID" value="QTR48824.1"/>
    <property type="molecule type" value="Genomic_DNA"/>
</dbReference>
<dbReference type="Gene3D" id="3.30.2090.10">
    <property type="entry name" value="Multidrug efflux transporter AcrB TolC docking domain, DN and DC subdomains"/>
    <property type="match status" value="1"/>
</dbReference>
<protein>
    <submittedName>
        <fullName evidence="1">Efflux RND transporter permease subunit</fullName>
    </submittedName>
</protein>
<gene>
    <name evidence="1" type="ORF">J8380_11070</name>
</gene>
<reference evidence="1 2" key="1">
    <citation type="submission" date="2021-04" db="EMBL/GenBank/DDBJ databases">
        <title>Genomics, taxonomy and metabolism of representatives of sulfur bacteria of the genus Thiothrix: Thiothrix fructosivorans QT, Thiothrix unzii A1T and three new species, Thiothrix subterranea sp. nov., Thiothrix litoralis sp. nov. and 'Candidatus Thiothrix anitrata' sp. nov.</title>
        <authorList>
            <person name="Ravin N.V."/>
            <person name="Smolyakov D."/>
            <person name="Rudenko T.S."/>
            <person name="Mardanov A.V."/>
            <person name="Beletsky A.V."/>
            <person name="Markov N.D."/>
            <person name="Fomenkov A.I."/>
            <person name="Roberts R.J."/>
            <person name="Karnachuk O.V."/>
            <person name="Novikov A."/>
            <person name="Grabovich M.Y."/>
        </authorList>
    </citation>
    <scope>NUCLEOTIDE SEQUENCE [LARGE SCALE GENOMIC DNA]</scope>
    <source>
        <strain evidence="1 2">A52</strain>
    </source>
</reference>